<dbReference type="RefSeq" id="WP_394010103.1">
    <property type="nucleotide sequence ID" value="NZ_JBAFUR010000008.1"/>
</dbReference>
<accession>A0ABW6ZN05</accession>
<dbReference type="InterPro" id="IPR027417">
    <property type="entry name" value="P-loop_NTPase"/>
</dbReference>
<dbReference type="Gene3D" id="3.40.50.300">
    <property type="entry name" value="P-loop containing nucleotide triphosphate hydrolases"/>
    <property type="match status" value="1"/>
</dbReference>
<reference evidence="1 2" key="1">
    <citation type="submission" date="2024-02" db="EMBL/GenBank/DDBJ databases">
        <title>Expansion and revision of Xanthobacter and proposal of Roseixanthobacter gen. nov.</title>
        <authorList>
            <person name="Soltysiak M.P.M."/>
            <person name="Jalihal A."/>
            <person name="Ory A."/>
            <person name="Chrisophersen C."/>
            <person name="Lee A.D."/>
            <person name="Boulton J."/>
            <person name="Springer M."/>
        </authorList>
    </citation>
    <scope>NUCLEOTIDE SEQUENCE [LARGE SCALE GENOMIC DNA]</scope>
    <source>
        <strain evidence="1 2">CB5</strain>
    </source>
</reference>
<dbReference type="Pfam" id="PF13289">
    <property type="entry name" value="SIR2_2"/>
    <property type="match status" value="1"/>
</dbReference>
<organism evidence="1 2">
    <name type="scientific">Xanthobacter aminoxidans</name>
    <dbReference type="NCBI Taxonomy" id="186280"/>
    <lineage>
        <taxon>Bacteria</taxon>
        <taxon>Pseudomonadati</taxon>
        <taxon>Pseudomonadota</taxon>
        <taxon>Alphaproteobacteria</taxon>
        <taxon>Hyphomicrobiales</taxon>
        <taxon>Xanthobacteraceae</taxon>
        <taxon>Xanthobacter</taxon>
    </lineage>
</organism>
<sequence length="816" mass="92345">MSLPSISEVEEGNSILFLGAGFSSQAINLAGNRIKTVQELTEFLLKESGQDDPSGFDLESAAEEYLKFHHPNGESKLSNILHSNFVSENYTESQRTIVCQPWFRIYTTNYDDIVEGICKAHTKRCMSREIFDDVCAPFPGVSQLIHIYGNISRSSPEEFKKTFILSEGQRDNSPFLKSRWMRRFHDDVLSSKSIIFVGFSLSDIDIRRLLGSLPLDTKKKIHFITSPNPKPALVTRLSKFGNLHAIGSDAFAQHLGLIRPGPPIKRSSMVPHQMVEIDFSPQISKSVSAVDIERLLLTGEVLTEKLSESDISGNAGSYTISRLESSYIRARNNATGKRPILIHGDIGNGKTIFSFHIGYLFSKSGFRIFKVVRQPENTGEIISFFQSVQGNVLVIFDDIMRFSRLPSDIINIGRDDIIVLATVRSSALDTSRDRVLSRLDNSPVIEIDLNVSKRSESEKIIRYLDENGLFGSASHLSNTEKLHIVERKCSGQIRDIVLTIYQTGSLHQKVEDLLANIRNLNKSERQIIGLSAMLAFIGFDHLSRFSDLSDLTNYDGILEDLRDALVRNEIATMVRVESGDVSIRSPALAEFILRRVFDMESLLEISMVTLNQIDLYYRDDPEFVSLAKALLKFSTYGSFVRTERHNEIIDKFYADSRTFSFAEKDPLFWVQRSICCMNMNNFTTAFKFTETAYSLAARLKFFDTYQIQNHNAKLILTKSLYQGISKDGKDELQALNLLQSVLSRKSDDLYHPLSVMRLFADIADRWRGAMSGSQRIALKDAIDQATKLIAQFRQIDRFRNLPELKRRLASASSSLR</sequence>
<name>A0ABW6ZN05_9HYPH</name>
<evidence type="ECO:0000313" key="1">
    <source>
        <dbReference type="EMBL" id="MFG1255095.1"/>
    </source>
</evidence>
<comment type="caution">
    <text evidence="1">The sequence shown here is derived from an EMBL/GenBank/DDBJ whole genome shotgun (WGS) entry which is preliminary data.</text>
</comment>
<evidence type="ECO:0000313" key="2">
    <source>
        <dbReference type="Proteomes" id="UP001604043"/>
    </source>
</evidence>
<gene>
    <name evidence="1" type="ORF">V5F30_23000</name>
</gene>
<dbReference type="EMBL" id="JBAFUR010000008">
    <property type="protein sequence ID" value="MFG1255095.1"/>
    <property type="molecule type" value="Genomic_DNA"/>
</dbReference>
<keyword evidence="2" id="KW-1185">Reference proteome</keyword>
<dbReference type="SUPFAM" id="SSF52540">
    <property type="entry name" value="P-loop containing nucleoside triphosphate hydrolases"/>
    <property type="match status" value="1"/>
</dbReference>
<dbReference type="Proteomes" id="UP001604043">
    <property type="component" value="Unassembled WGS sequence"/>
</dbReference>
<protein>
    <submittedName>
        <fullName evidence="1">SIR2 family protein</fullName>
    </submittedName>
</protein>
<proteinExistence type="predicted"/>